<feature type="domain" description="D-isomer specific 2-hydroxyacid dehydrogenase catalytic" evidence="5">
    <location>
        <begin position="16"/>
        <end position="318"/>
    </location>
</feature>
<comment type="similarity">
    <text evidence="1 4">Belongs to the D-isomer specific 2-hydroxyacid dehydrogenase family.</text>
</comment>
<dbReference type="GO" id="GO:0004617">
    <property type="term" value="F:phosphoglycerate dehydrogenase activity"/>
    <property type="evidence" value="ECO:0007669"/>
    <property type="project" value="UniProtKB-EC"/>
</dbReference>
<dbReference type="RefSeq" id="WP_204468439.1">
    <property type="nucleotide sequence ID" value="NZ_JAFBCV010000016.1"/>
</dbReference>
<reference evidence="7" key="1">
    <citation type="submission" date="2021-01" db="EMBL/GenBank/DDBJ databases">
        <title>Genomic Encyclopedia of Type Strains, Phase IV (KMG-IV): sequencing the most valuable type-strain genomes for metagenomic binning, comparative biology and taxonomic classification.</title>
        <authorList>
            <person name="Goeker M."/>
        </authorList>
    </citation>
    <scope>NUCLEOTIDE SEQUENCE</scope>
    <source>
        <strain evidence="7">DSM 21943</strain>
    </source>
</reference>
<organism evidence="7 8">
    <name type="scientific">Shouchella xiaoxiensis</name>
    <dbReference type="NCBI Taxonomy" id="766895"/>
    <lineage>
        <taxon>Bacteria</taxon>
        <taxon>Bacillati</taxon>
        <taxon>Bacillota</taxon>
        <taxon>Bacilli</taxon>
        <taxon>Bacillales</taxon>
        <taxon>Bacillaceae</taxon>
        <taxon>Shouchella</taxon>
    </lineage>
</organism>
<dbReference type="Gene3D" id="3.40.50.720">
    <property type="entry name" value="NAD(P)-binding Rossmann-like Domain"/>
    <property type="match status" value="2"/>
</dbReference>
<dbReference type="CDD" id="cd05299">
    <property type="entry name" value="CtBP_dh"/>
    <property type="match status" value="1"/>
</dbReference>
<evidence type="ECO:0000259" key="5">
    <source>
        <dbReference type="Pfam" id="PF00389"/>
    </source>
</evidence>
<dbReference type="Pfam" id="PF00389">
    <property type="entry name" value="2-Hacid_dh"/>
    <property type="match status" value="1"/>
</dbReference>
<evidence type="ECO:0000256" key="2">
    <source>
        <dbReference type="ARBA" id="ARBA00023002"/>
    </source>
</evidence>
<sequence length="321" mass="35504">MTATVIITDCDHEHIQHEKDIFNERNLSFLLKQCKTEEDLIHECAGATVLINQYAPITDRVLKALPTVKLVVRYGVGVNNVDLAAANAAGVHVCNVPDYGTQEVADHALALMLAFTRGVHQMTLRVKAGEWNYQDAVPLFRHQQQTIGVIGLGRIGTAFAEKVHALGCRVLVYDPKFADNKTKTIPPFVEQTSLDELLAHADVVSIHCPLDRAYHLIGQAELALMKQTAYLINVSRGGIVDETALVEALQQKEIAGAALDVFEQEPVPHDHPLLHCDQSLCTPHMAWYSEQAAIELKQKVAQEAVRFLEGDSVHYLVNDPQ</sequence>
<protein>
    <submittedName>
        <fullName evidence="7">D-3-phosphoglycerate dehydrogenase</fullName>
        <ecNumber evidence="7">1.1.1.95</ecNumber>
    </submittedName>
</protein>
<dbReference type="InterPro" id="IPR006139">
    <property type="entry name" value="D-isomer_2_OHA_DH_cat_dom"/>
</dbReference>
<name>A0ABS2SYT4_9BACI</name>
<evidence type="ECO:0000256" key="1">
    <source>
        <dbReference type="ARBA" id="ARBA00005854"/>
    </source>
</evidence>
<dbReference type="InterPro" id="IPR006140">
    <property type="entry name" value="D-isomer_DH_NAD-bd"/>
</dbReference>
<accession>A0ABS2SYT4</accession>
<dbReference type="SUPFAM" id="SSF52283">
    <property type="entry name" value="Formate/glycerate dehydrogenase catalytic domain-like"/>
    <property type="match status" value="1"/>
</dbReference>
<dbReference type="Pfam" id="PF02826">
    <property type="entry name" value="2-Hacid_dh_C"/>
    <property type="match status" value="1"/>
</dbReference>
<keyword evidence="2 4" id="KW-0560">Oxidoreductase</keyword>
<evidence type="ECO:0000313" key="8">
    <source>
        <dbReference type="Proteomes" id="UP001179280"/>
    </source>
</evidence>
<dbReference type="InterPro" id="IPR036291">
    <property type="entry name" value="NAD(P)-bd_dom_sf"/>
</dbReference>
<dbReference type="EMBL" id="JAFBCV010000016">
    <property type="protein sequence ID" value="MBM7840694.1"/>
    <property type="molecule type" value="Genomic_DNA"/>
</dbReference>
<keyword evidence="8" id="KW-1185">Reference proteome</keyword>
<proteinExistence type="inferred from homology"/>
<dbReference type="Proteomes" id="UP001179280">
    <property type="component" value="Unassembled WGS sequence"/>
</dbReference>
<dbReference type="InterPro" id="IPR043322">
    <property type="entry name" value="CtBP"/>
</dbReference>
<dbReference type="PROSITE" id="PS00671">
    <property type="entry name" value="D_2_HYDROXYACID_DH_3"/>
    <property type="match status" value="1"/>
</dbReference>
<dbReference type="SUPFAM" id="SSF51735">
    <property type="entry name" value="NAD(P)-binding Rossmann-fold domains"/>
    <property type="match status" value="1"/>
</dbReference>
<dbReference type="EC" id="1.1.1.95" evidence="7"/>
<evidence type="ECO:0000313" key="7">
    <source>
        <dbReference type="EMBL" id="MBM7840694.1"/>
    </source>
</evidence>
<dbReference type="InterPro" id="IPR050418">
    <property type="entry name" value="D-iso_2-hydroxyacid_DH_PdxB"/>
</dbReference>
<dbReference type="PANTHER" id="PTHR43761">
    <property type="entry name" value="D-ISOMER SPECIFIC 2-HYDROXYACID DEHYDROGENASE FAMILY PROTEIN (AFU_ORTHOLOGUE AFUA_1G13630)"/>
    <property type="match status" value="1"/>
</dbReference>
<comment type="caution">
    <text evidence="7">The sequence shown here is derived from an EMBL/GenBank/DDBJ whole genome shotgun (WGS) entry which is preliminary data.</text>
</comment>
<feature type="domain" description="D-isomer specific 2-hydroxyacid dehydrogenase NAD-binding" evidence="6">
    <location>
        <begin position="109"/>
        <end position="286"/>
    </location>
</feature>
<gene>
    <name evidence="7" type="ORF">JOC54_003987</name>
</gene>
<dbReference type="PROSITE" id="PS00065">
    <property type="entry name" value="D_2_HYDROXYACID_DH_1"/>
    <property type="match status" value="1"/>
</dbReference>
<dbReference type="PANTHER" id="PTHR43761:SF1">
    <property type="entry name" value="D-ISOMER SPECIFIC 2-HYDROXYACID DEHYDROGENASE CATALYTIC DOMAIN-CONTAINING PROTEIN-RELATED"/>
    <property type="match status" value="1"/>
</dbReference>
<evidence type="ECO:0000259" key="6">
    <source>
        <dbReference type="Pfam" id="PF02826"/>
    </source>
</evidence>
<keyword evidence="3" id="KW-0520">NAD</keyword>
<evidence type="ECO:0000256" key="3">
    <source>
        <dbReference type="ARBA" id="ARBA00023027"/>
    </source>
</evidence>
<evidence type="ECO:0000256" key="4">
    <source>
        <dbReference type="RuleBase" id="RU003719"/>
    </source>
</evidence>
<dbReference type="InterPro" id="IPR029753">
    <property type="entry name" value="D-isomer_DH_CS"/>
</dbReference>
<dbReference type="InterPro" id="IPR029752">
    <property type="entry name" value="D-isomer_DH_CS1"/>
</dbReference>